<dbReference type="SUPFAM" id="SSF52172">
    <property type="entry name" value="CheY-like"/>
    <property type="match status" value="1"/>
</dbReference>
<dbReference type="InterPro" id="IPR017850">
    <property type="entry name" value="Alkaline_phosphatase_core_sf"/>
</dbReference>
<dbReference type="PROSITE" id="PS50110">
    <property type="entry name" value="RESPONSE_REGULATORY"/>
    <property type="match status" value="1"/>
</dbReference>
<dbReference type="Pfam" id="PF08665">
    <property type="entry name" value="PglZ"/>
    <property type="match status" value="1"/>
</dbReference>
<feature type="domain" description="Response regulatory" evidence="3">
    <location>
        <begin position="5"/>
        <end position="119"/>
    </location>
</feature>
<dbReference type="Gene3D" id="3.40.50.2300">
    <property type="match status" value="1"/>
</dbReference>
<gene>
    <name evidence="4" type="ORF">GWO68_09825</name>
</gene>
<accession>A0A6B2HA11</accession>
<reference evidence="4 5" key="1">
    <citation type="submission" date="2020-01" db="EMBL/GenBank/DDBJ databases">
        <authorList>
            <person name="Kim M.K."/>
        </authorList>
    </citation>
    <scope>NUCLEOTIDE SEQUENCE [LARGE SCALE GENOMIC DNA]</scope>
    <source>
        <strain evidence="4 5">BT213</strain>
    </source>
</reference>
<evidence type="ECO:0000256" key="1">
    <source>
        <dbReference type="ARBA" id="ARBA00022553"/>
    </source>
</evidence>
<name>A0A6B2HA11_9BACT</name>
<dbReference type="Pfam" id="PF00072">
    <property type="entry name" value="Response_reg"/>
    <property type="match status" value="1"/>
</dbReference>
<keyword evidence="5" id="KW-1185">Reference proteome</keyword>
<dbReference type="GO" id="GO:0000160">
    <property type="term" value="P:phosphorelay signal transduction system"/>
    <property type="evidence" value="ECO:0007669"/>
    <property type="project" value="InterPro"/>
</dbReference>
<dbReference type="PANTHER" id="PTHR44591:SF3">
    <property type="entry name" value="RESPONSE REGULATORY DOMAIN-CONTAINING PROTEIN"/>
    <property type="match status" value="1"/>
</dbReference>
<evidence type="ECO:0000259" key="3">
    <source>
        <dbReference type="PROSITE" id="PS50110"/>
    </source>
</evidence>
<evidence type="ECO:0000313" key="4">
    <source>
        <dbReference type="EMBL" id="NDK56214.1"/>
    </source>
</evidence>
<organism evidence="4 5">
    <name type="scientific">Pontibacter fetidus</name>
    <dbReference type="NCBI Taxonomy" id="2700082"/>
    <lineage>
        <taxon>Bacteria</taxon>
        <taxon>Pseudomonadati</taxon>
        <taxon>Bacteroidota</taxon>
        <taxon>Cytophagia</taxon>
        <taxon>Cytophagales</taxon>
        <taxon>Hymenobacteraceae</taxon>
        <taxon>Pontibacter</taxon>
    </lineage>
</organism>
<dbReference type="InterPro" id="IPR001789">
    <property type="entry name" value="Sig_transdc_resp-reg_receiver"/>
</dbReference>
<proteinExistence type="predicted"/>
<dbReference type="CDD" id="cd00156">
    <property type="entry name" value="REC"/>
    <property type="match status" value="1"/>
</dbReference>
<comment type="caution">
    <text evidence="4">The sequence shown here is derived from an EMBL/GenBank/DDBJ whole genome shotgun (WGS) entry which is preliminary data.</text>
</comment>
<dbReference type="AlphaFoldDB" id="A0A6B2HA11"/>
<sequence length="520" mass="60743">MQRYTILWADDEIDLLKPHILFLEDKGYDITPVNSGTDAIDKVQEQPYDVVFLDENMPGISGLETLNEIKTIRPAMPVIMITKSEEEHIMEEAIGAKITDYLIKPLNPNQILLSVKKALEKTRLVSERTNQSYQRDFRQLGMAFGERLSPGEWADIYKKLTYWELEIDETENKSMADVINMQKDEANSNFAKFIMDNYEDWINKESDDAPLMSHQIFKERVFPMMKESDRPVYFVLIDNLRYDQWKVLEPIINDYFTVDSEEMYYSILPTTTAYARNAIFSGMMPNDIAKKYPNLWVSDDEDEGKNLNEPEFLDIQFQQNRVTDKHSYHKITNVAAGKDLLSKFSNLDNNKLNVIVYNFVDMLSHARTDSNMVRELAPDESAYRSITKSWFLHSPLFDTLKMIAEKKGRLIITTDHGTIRVKRPFKIIGDRQTNTNLRYKHGKNLGYTDKDVFTVRKPERFFLPKANVSTTFVFAIEDYFFAYPNNYNYYVNYYKDTFQHGGVSLEECIIPFITLTPKNV</sequence>
<dbReference type="SMART" id="SM00448">
    <property type="entry name" value="REC"/>
    <property type="match status" value="1"/>
</dbReference>
<dbReference type="PANTHER" id="PTHR44591">
    <property type="entry name" value="STRESS RESPONSE REGULATOR PROTEIN 1"/>
    <property type="match status" value="1"/>
</dbReference>
<keyword evidence="1 2" id="KW-0597">Phosphoprotein</keyword>
<dbReference type="Proteomes" id="UP000478546">
    <property type="component" value="Unassembled WGS sequence"/>
</dbReference>
<evidence type="ECO:0000256" key="2">
    <source>
        <dbReference type="PROSITE-ProRule" id="PRU00169"/>
    </source>
</evidence>
<evidence type="ECO:0000313" key="5">
    <source>
        <dbReference type="Proteomes" id="UP000478546"/>
    </source>
</evidence>
<dbReference type="RefSeq" id="WP_162346277.1">
    <property type="nucleotide sequence ID" value="NZ_JAAEAA010000011.1"/>
</dbReference>
<feature type="modified residue" description="4-aspartylphosphate" evidence="2">
    <location>
        <position position="54"/>
    </location>
</feature>
<dbReference type="SUPFAM" id="SSF53649">
    <property type="entry name" value="Alkaline phosphatase-like"/>
    <property type="match status" value="1"/>
</dbReference>
<protein>
    <submittedName>
        <fullName evidence="4">PglZ domain-containing protein</fullName>
    </submittedName>
</protein>
<dbReference type="InterPro" id="IPR011006">
    <property type="entry name" value="CheY-like_superfamily"/>
</dbReference>
<dbReference type="EMBL" id="JAAEAA010000011">
    <property type="protein sequence ID" value="NDK56214.1"/>
    <property type="molecule type" value="Genomic_DNA"/>
</dbReference>
<dbReference type="InterPro" id="IPR050595">
    <property type="entry name" value="Bact_response_regulator"/>
</dbReference>